<organism evidence="2 3">
    <name type="scientific">Thermobifida cellulosilytica TB100</name>
    <dbReference type="NCBI Taxonomy" id="665004"/>
    <lineage>
        <taxon>Bacteria</taxon>
        <taxon>Bacillati</taxon>
        <taxon>Actinomycetota</taxon>
        <taxon>Actinomycetes</taxon>
        <taxon>Streptosporangiales</taxon>
        <taxon>Nocardiopsidaceae</taxon>
        <taxon>Thermobifida</taxon>
    </lineage>
</organism>
<dbReference type="AlphaFoldDB" id="A0A147KME2"/>
<feature type="transmembrane region" description="Helical" evidence="1">
    <location>
        <begin position="61"/>
        <end position="87"/>
    </location>
</feature>
<feature type="transmembrane region" description="Helical" evidence="1">
    <location>
        <begin position="33"/>
        <end position="52"/>
    </location>
</feature>
<keyword evidence="1" id="KW-1133">Transmembrane helix</keyword>
<accession>A0A147KME2</accession>
<evidence type="ECO:0000313" key="3">
    <source>
        <dbReference type="Proteomes" id="UP000074382"/>
    </source>
</evidence>
<dbReference type="InterPro" id="IPR007165">
    <property type="entry name" value="Phage_holin_4_2"/>
</dbReference>
<keyword evidence="1" id="KW-0472">Membrane</keyword>
<dbReference type="Pfam" id="PF04020">
    <property type="entry name" value="Phage_holin_4_2"/>
    <property type="match status" value="1"/>
</dbReference>
<dbReference type="PATRIC" id="fig|665004.4.peg.224"/>
<dbReference type="Proteomes" id="UP000074382">
    <property type="component" value="Unassembled WGS sequence"/>
</dbReference>
<evidence type="ECO:0000256" key="1">
    <source>
        <dbReference type="SAM" id="Phobius"/>
    </source>
</evidence>
<keyword evidence="1" id="KW-0812">Transmembrane</keyword>
<evidence type="ECO:0000313" key="2">
    <source>
        <dbReference type="EMBL" id="KUP98474.1"/>
    </source>
</evidence>
<dbReference type="EMBL" id="LGEM01000008">
    <property type="protein sequence ID" value="KUP98474.1"/>
    <property type="molecule type" value="Genomic_DNA"/>
</dbReference>
<protein>
    <submittedName>
        <fullName evidence="2">Membrane protein</fullName>
    </submittedName>
</protein>
<feature type="transmembrane region" description="Helical" evidence="1">
    <location>
        <begin position="99"/>
        <end position="120"/>
    </location>
</feature>
<keyword evidence="3" id="KW-1185">Reference proteome</keyword>
<dbReference type="RefSeq" id="WP_068753058.1">
    <property type="nucleotide sequence ID" value="NZ_KQ950180.1"/>
</dbReference>
<reference evidence="3" key="1">
    <citation type="journal article" date="2017" name="Acta Aliment.">
        <title>Plant polysaccharide degrading enzyme system of Thermpbifida cellulosilytica TB100 revealed by de novo genome project data.</title>
        <authorList>
            <person name="Toth A."/>
            <person name="Baka E."/>
            <person name="Luzics S."/>
            <person name="Bata-Vidacs I."/>
            <person name="Nagy I."/>
            <person name="Balint B."/>
            <person name="Herceg R."/>
            <person name="Olasz F."/>
            <person name="Wilk T."/>
            <person name="Nagy T."/>
            <person name="Kriszt B."/>
            <person name="Nagy I."/>
            <person name="Kukolya J."/>
        </authorList>
    </citation>
    <scope>NUCLEOTIDE SEQUENCE [LARGE SCALE GENOMIC DNA]</scope>
    <source>
        <strain evidence="3">TB100</strain>
    </source>
</reference>
<comment type="caution">
    <text evidence="2">The sequence shown here is derived from an EMBL/GenBank/DDBJ whole genome shotgun (WGS) entry which is preliminary data.</text>
</comment>
<dbReference type="PANTHER" id="PTHR37309:SF1">
    <property type="entry name" value="SLR0284 PROTEIN"/>
    <property type="match status" value="1"/>
</dbReference>
<dbReference type="STRING" id="665004.AC529_01345"/>
<name>A0A147KME2_THECS</name>
<dbReference type="PANTHER" id="PTHR37309">
    <property type="entry name" value="SLR0284 PROTEIN"/>
    <property type="match status" value="1"/>
</dbReference>
<gene>
    <name evidence="2" type="ORF">AC529_01345</name>
</gene>
<proteinExistence type="predicted"/>
<sequence>MSIILRVIVNAIALWAAVLLVDGIEVTTDNTAAMILTYLGIGALFGIVNAVIKPVVKTVGCIFYIVTLGLVALVVNALLLWFTGWLAGALGIPFTIDGFWAAFWGSIIVAVVSWLLSLFVGGDDD</sequence>
<dbReference type="OrthoDB" id="9810847at2"/>